<evidence type="ECO:0000256" key="1">
    <source>
        <dbReference type="ARBA" id="ARBA00004141"/>
    </source>
</evidence>
<keyword evidence="2 5" id="KW-0812">Transmembrane</keyword>
<dbReference type="eggNOG" id="COG0387">
    <property type="taxonomic scope" value="Bacteria"/>
</dbReference>
<evidence type="ECO:0000256" key="3">
    <source>
        <dbReference type="ARBA" id="ARBA00022989"/>
    </source>
</evidence>
<proteinExistence type="predicted"/>
<dbReference type="InterPro" id="IPR044880">
    <property type="entry name" value="NCX_ion-bd_dom_sf"/>
</dbReference>
<dbReference type="Gene3D" id="1.20.1420.30">
    <property type="entry name" value="NCX, central ion-binding region"/>
    <property type="match status" value="1"/>
</dbReference>
<dbReference type="EMBL" id="JHEH01000003">
    <property type="protein sequence ID" value="KEP71178.1"/>
    <property type="molecule type" value="Genomic_DNA"/>
</dbReference>
<evidence type="ECO:0000256" key="4">
    <source>
        <dbReference type="ARBA" id="ARBA00023136"/>
    </source>
</evidence>
<dbReference type="GO" id="GO:0015385">
    <property type="term" value="F:sodium:proton antiporter activity"/>
    <property type="evidence" value="ECO:0007669"/>
    <property type="project" value="TreeGrafter"/>
</dbReference>
<name>A0A074TQA3_9RHOB</name>
<feature type="domain" description="Sodium/calcium exchanger membrane region" evidence="6">
    <location>
        <begin position="55"/>
        <end position="208"/>
    </location>
</feature>
<feature type="transmembrane region" description="Helical" evidence="5">
    <location>
        <begin position="190"/>
        <end position="206"/>
    </location>
</feature>
<sequence length="382" mass="40694">MSATQSQPSTRAPGPARRNPWAQEWFLAVTLITVLIFAVFGDVILPLVQLPIGLAGLLCVLFFVVMGTAMGVVRHAEAIAERLGEPFGTLVLTLSITGIEVCSITAVMMHGENNPDLVRDTLFSVIMIVLGGMVGTALLFGALRHKEQEFNLQSANAYLGVIVPLAVFTLILPDVTIATAGPTLSTMQKVMVGAMSTGLFVVFLAIQTGRHRSYFSTPGDEIEGAAEGAASQSSLLRHLLLLLVYIVPVVYLVEQLAYPIDYVIETLHAPQALGGVLMAILVATPEAVGGVKSALSNRLQRSINIFLGSVLATIGLTVPVMFVVASFLGLDLNLGLPPTQLVLLITMLAICIITFSSGRTNLLQGAVHLLMFMAFVLLLFQS</sequence>
<organism evidence="7 8">
    <name type="scientific">Thioclava dalianensis</name>
    <dbReference type="NCBI Taxonomy" id="1185766"/>
    <lineage>
        <taxon>Bacteria</taxon>
        <taxon>Pseudomonadati</taxon>
        <taxon>Pseudomonadota</taxon>
        <taxon>Alphaproteobacteria</taxon>
        <taxon>Rhodobacterales</taxon>
        <taxon>Paracoccaceae</taxon>
        <taxon>Thioclava</taxon>
    </lineage>
</organism>
<feature type="transmembrane region" description="Helical" evidence="5">
    <location>
        <begin position="362"/>
        <end position="380"/>
    </location>
</feature>
<feature type="domain" description="Sodium/calcium exchanger membrane region" evidence="6">
    <location>
        <begin position="239"/>
        <end position="380"/>
    </location>
</feature>
<evidence type="ECO:0000259" key="6">
    <source>
        <dbReference type="Pfam" id="PF01699"/>
    </source>
</evidence>
<dbReference type="RefSeq" id="WP_038062777.1">
    <property type="nucleotide sequence ID" value="NZ_FOVB01000003.1"/>
</dbReference>
<dbReference type="GO" id="GO:0015386">
    <property type="term" value="F:potassium:proton antiporter activity"/>
    <property type="evidence" value="ECO:0007669"/>
    <property type="project" value="TreeGrafter"/>
</dbReference>
<dbReference type="GO" id="GO:0005886">
    <property type="term" value="C:plasma membrane"/>
    <property type="evidence" value="ECO:0007669"/>
    <property type="project" value="TreeGrafter"/>
</dbReference>
<dbReference type="OrthoDB" id="9787814at2"/>
<dbReference type="PANTHER" id="PTHR37958:SF1">
    <property type="entry name" value="SODIUM-POTASSIUM_PROTON ANTIPORTER CHAA"/>
    <property type="match status" value="1"/>
</dbReference>
<feature type="transmembrane region" description="Helical" evidence="5">
    <location>
        <begin position="155"/>
        <end position="178"/>
    </location>
</feature>
<comment type="caution">
    <text evidence="7">The sequence shown here is derived from an EMBL/GenBank/DDBJ whole genome shotgun (WGS) entry which is preliminary data.</text>
</comment>
<accession>A0A074TQA3</accession>
<feature type="transmembrane region" description="Helical" evidence="5">
    <location>
        <begin position="54"/>
        <end position="75"/>
    </location>
</feature>
<keyword evidence="8" id="KW-1185">Reference proteome</keyword>
<feature type="transmembrane region" description="Helical" evidence="5">
    <location>
        <begin position="87"/>
        <end position="109"/>
    </location>
</feature>
<dbReference type="InterPro" id="IPR004837">
    <property type="entry name" value="NaCa_Exmemb"/>
</dbReference>
<evidence type="ECO:0000256" key="2">
    <source>
        <dbReference type="ARBA" id="ARBA00022692"/>
    </source>
</evidence>
<feature type="transmembrane region" description="Helical" evidence="5">
    <location>
        <begin position="272"/>
        <end position="291"/>
    </location>
</feature>
<keyword evidence="3 5" id="KW-1133">Transmembrane helix</keyword>
<dbReference type="InterPro" id="IPR052946">
    <property type="entry name" value="Alkaline_pH_Ca-Antiporter"/>
</dbReference>
<keyword evidence="4 5" id="KW-0472">Membrane</keyword>
<evidence type="ECO:0000256" key="5">
    <source>
        <dbReference type="SAM" id="Phobius"/>
    </source>
</evidence>
<feature type="transmembrane region" description="Helical" evidence="5">
    <location>
        <begin position="121"/>
        <end position="143"/>
    </location>
</feature>
<feature type="transmembrane region" description="Helical" evidence="5">
    <location>
        <begin position="25"/>
        <end position="48"/>
    </location>
</feature>
<dbReference type="AlphaFoldDB" id="A0A074TQA3"/>
<dbReference type="STRING" id="1185766.SAMN05216224_10382"/>
<gene>
    <name evidence="7" type="ORF">DL1_11070</name>
</gene>
<evidence type="ECO:0000313" key="8">
    <source>
        <dbReference type="Proteomes" id="UP000027725"/>
    </source>
</evidence>
<comment type="subcellular location">
    <subcellularLocation>
        <location evidence="1">Membrane</location>
        <topology evidence="1">Multi-pass membrane protein</topology>
    </subcellularLocation>
</comment>
<feature type="transmembrane region" description="Helical" evidence="5">
    <location>
        <begin position="303"/>
        <end position="328"/>
    </location>
</feature>
<feature type="transmembrane region" description="Helical" evidence="5">
    <location>
        <begin position="239"/>
        <end position="260"/>
    </location>
</feature>
<dbReference type="Proteomes" id="UP000027725">
    <property type="component" value="Unassembled WGS sequence"/>
</dbReference>
<dbReference type="PANTHER" id="PTHR37958">
    <property type="entry name" value="SODIUM-POTASSIUM/PROTON ANTIPORTER CHAA"/>
    <property type="match status" value="1"/>
</dbReference>
<protein>
    <submittedName>
        <fullName evidence="7">Calcium:proton antiporter</fullName>
    </submittedName>
</protein>
<reference evidence="7 8" key="1">
    <citation type="submission" date="2014-03" db="EMBL/GenBank/DDBJ databases">
        <title>The draft genome sequence of Thioclava dalianensis DLFJ1-1.</title>
        <authorList>
            <person name="Lai Q."/>
            <person name="Shao Z."/>
        </authorList>
    </citation>
    <scope>NUCLEOTIDE SEQUENCE [LARGE SCALE GENOMIC DNA]</scope>
    <source>
        <strain evidence="7 8">DLFJ1-1</strain>
    </source>
</reference>
<feature type="transmembrane region" description="Helical" evidence="5">
    <location>
        <begin position="334"/>
        <end position="355"/>
    </location>
</feature>
<evidence type="ECO:0000313" key="7">
    <source>
        <dbReference type="EMBL" id="KEP71178.1"/>
    </source>
</evidence>
<dbReference type="Pfam" id="PF01699">
    <property type="entry name" value="Na_Ca_ex"/>
    <property type="match status" value="2"/>
</dbReference>